<dbReference type="AlphaFoldDB" id="A0A382QHZ8"/>
<protein>
    <submittedName>
        <fullName evidence="2">Uncharacterized protein</fullName>
    </submittedName>
</protein>
<accession>A0A382QHZ8</accession>
<gene>
    <name evidence="2" type="ORF">METZ01_LOCUS337404</name>
</gene>
<proteinExistence type="predicted"/>
<feature type="non-terminal residue" evidence="2">
    <location>
        <position position="1"/>
    </location>
</feature>
<evidence type="ECO:0000313" key="2">
    <source>
        <dbReference type="EMBL" id="SVC84550.1"/>
    </source>
</evidence>
<feature type="region of interest" description="Disordered" evidence="1">
    <location>
        <begin position="1"/>
        <end position="23"/>
    </location>
</feature>
<sequence length="23" mass="2593">TFNLEEEKGQRGEIDPTISTKTV</sequence>
<evidence type="ECO:0000256" key="1">
    <source>
        <dbReference type="SAM" id="MobiDB-lite"/>
    </source>
</evidence>
<name>A0A382QHZ8_9ZZZZ</name>
<reference evidence="2" key="1">
    <citation type="submission" date="2018-05" db="EMBL/GenBank/DDBJ databases">
        <authorList>
            <person name="Lanie J.A."/>
            <person name="Ng W.-L."/>
            <person name="Kazmierczak K.M."/>
            <person name="Andrzejewski T.M."/>
            <person name="Davidsen T.M."/>
            <person name="Wayne K.J."/>
            <person name="Tettelin H."/>
            <person name="Glass J.I."/>
            <person name="Rusch D."/>
            <person name="Podicherti R."/>
            <person name="Tsui H.-C.T."/>
            <person name="Winkler M.E."/>
        </authorList>
    </citation>
    <scope>NUCLEOTIDE SEQUENCE</scope>
</reference>
<dbReference type="EMBL" id="UINC01114322">
    <property type="protein sequence ID" value="SVC84550.1"/>
    <property type="molecule type" value="Genomic_DNA"/>
</dbReference>
<feature type="compositionally biased region" description="Basic and acidic residues" evidence="1">
    <location>
        <begin position="1"/>
        <end position="14"/>
    </location>
</feature>
<organism evidence="2">
    <name type="scientific">marine metagenome</name>
    <dbReference type="NCBI Taxonomy" id="408172"/>
    <lineage>
        <taxon>unclassified sequences</taxon>
        <taxon>metagenomes</taxon>
        <taxon>ecological metagenomes</taxon>
    </lineage>
</organism>